<proteinExistence type="inferred from homology"/>
<name>A0A819DGN0_9BILA</name>
<dbReference type="GO" id="GO:0016491">
    <property type="term" value="F:oxidoreductase activity"/>
    <property type="evidence" value="ECO:0007669"/>
    <property type="project" value="InterPro"/>
</dbReference>
<evidence type="ECO:0000313" key="3">
    <source>
        <dbReference type="Proteomes" id="UP000663836"/>
    </source>
</evidence>
<dbReference type="AlphaFoldDB" id="A0A819DGN0"/>
<evidence type="ECO:0000313" key="2">
    <source>
        <dbReference type="EMBL" id="CAF3835275.1"/>
    </source>
</evidence>
<evidence type="ECO:0000256" key="1">
    <source>
        <dbReference type="ARBA" id="ARBA00023604"/>
    </source>
</evidence>
<dbReference type="InterPro" id="IPR044053">
    <property type="entry name" value="AsaB-like"/>
</dbReference>
<organism evidence="2 3">
    <name type="scientific">Rotaria sordida</name>
    <dbReference type="NCBI Taxonomy" id="392033"/>
    <lineage>
        <taxon>Eukaryota</taxon>
        <taxon>Metazoa</taxon>
        <taxon>Spiralia</taxon>
        <taxon>Gnathifera</taxon>
        <taxon>Rotifera</taxon>
        <taxon>Eurotatoria</taxon>
        <taxon>Bdelloidea</taxon>
        <taxon>Philodinida</taxon>
        <taxon>Philodinidae</taxon>
        <taxon>Rotaria</taxon>
    </lineage>
</organism>
<dbReference type="Proteomes" id="UP000663836">
    <property type="component" value="Unassembled WGS sequence"/>
</dbReference>
<comment type="caution">
    <text evidence="2">The sequence shown here is derived from an EMBL/GenBank/DDBJ whole genome shotgun (WGS) entry which is preliminary data.</text>
</comment>
<reference evidence="2" key="1">
    <citation type="submission" date="2021-02" db="EMBL/GenBank/DDBJ databases">
        <authorList>
            <person name="Nowell W R."/>
        </authorList>
    </citation>
    <scope>NUCLEOTIDE SEQUENCE</scope>
</reference>
<gene>
    <name evidence="2" type="ORF">JBS370_LOCUS17311</name>
</gene>
<dbReference type="PANTHER" id="PTHR34598">
    <property type="entry name" value="BLL6449 PROTEIN"/>
    <property type="match status" value="1"/>
</dbReference>
<sequence>MKEILGEEEAKNVMENRFQIINIWRPLGSNSIMNTPLAICDYSSLNLDNDVHASKIRGSPVTGSLCMISHNSQDTQKCKPYVAQFGAHTAFTNEHVPSTDIEQCSIEVRCLVLYNR</sequence>
<dbReference type="EMBL" id="CAJOBD010001837">
    <property type="protein sequence ID" value="CAF3835275.1"/>
    <property type="molecule type" value="Genomic_DNA"/>
</dbReference>
<comment type="similarity">
    <text evidence="1">Belongs to the asaB hydroxylase/desaturase family.</text>
</comment>
<accession>A0A819DGN0</accession>
<dbReference type="PANTHER" id="PTHR34598:SF3">
    <property type="entry name" value="OXIDOREDUCTASE AN1597"/>
    <property type="match status" value="1"/>
</dbReference>
<protein>
    <submittedName>
        <fullName evidence="2">Uncharacterized protein</fullName>
    </submittedName>
</protein>